<reference evidence="9 10" key="1">
    <citation type="submission" date="2019-08" db="EMBL/GenBank/DDBJ databases">
        <title>Hyperibacter terrae gen. nov., sp. nov. and Hyperibacter viscosus sp. nov., two new members in the family Rhodospirillaceae isolated from the rhizosphere of Hypericum perforatum.</title>
        <authorList>
            <person name="Noviana Z."/>
        </authorList>
    </citation>
    <scope>NUCLEOTIDE SEQUENCE [LARGE SCALE GENOMIC DNA]</scope>
    <source>
        <strain evidence="9 10">R5913</strain>
    </source>
</reference>
<keyword evidence="7" id="KW-0732">Signal</keyword>
<keyword evidence="2 6" id="KW-0349">Heme</keyword>
<evidence type="ECO:0000259" key="8">
    <source>
        <dbReference type="PROSITE" id="PS51007"/>
    </source>
</evidence>
<dbReference type="OrthoDB" id="9805828at2"/>
<dbReference type="AlphaFoldDB" id="A0A5J6MHC7"/>
<dbReference type="InterPro" id="IPR002327">
    <property type="entry name" value="Cyt_c_1A/1B"/>
</dbReference>
<dbReference type="GO" id="GO:0046872">
    <property type="term" value="F:metal ion binding"/>
    <property type="evidence" value="ECO:0007669"/>
    <property type="project" value="UniProtKB-KW"/>
</dbReference>
<dbReference type="Pfam" id="PF00034">
    <property type="entry name" value="Cytochrom_C"/>
    <property type="match status" value="1"/>
</dbReference>
<feature type="signal peptide" evidence="7">
    <location>
        <begin position="1"/>
        <end position="24"/>
    </location>
</feature>
<proteinExistence type="predicted"/>
<evidence type="ECO:0000256" key="2">
    <source>
        <dbReference type="ARBA" id="ARBA00022617"/>
    </source>
</evidence>
<sequence>MRRIPLSLLLASSLMLGAAGSARADGDAAHGKTLFSRCSTCHTVTNQNKVGPTLAGVVGRKAGTVEGARYSKALPASGIVWDDQNLDSFLTDPAKLVPGTTMMVKLPNAQDRADIIAYLKTIPAP</sequence>
<dbReference type="InterPro" id="IPR036909">
    <property type="entry name" value="Cyt_c-like_dom_sf"/>
</dbReference>
<dbReference type="EMBL" id="CP042906">
    <property type="protein sequence ID" value="QEX16862.1"/>
    <property type="molecule type" value="Genomic_DNA"/>
</dbReference>
<dbReference type="GO" id="GO:0020037">
    <property type="term" value="F:heme binding"/>
    <property type="evidence" value="ECO:0007669"/>
    <property type="project" value="InterPro"/>
</dbReference>
<name>A0A5J6MHC7_9PROT</name>
<keyword evidence="3 6" id="KW-0479">Metal-binding</keyword>
<keyword evidence="5 6" id="KW-0408">Iron</keyword>
<evidence type="ECO:0000256" key="1">
    <source>
        <dbReference type="ARBA" id="ARBA00022448"/>
    </source>
</evidence>
<dbReference type="KEGG" id="htq:FRZ44_21570"/>
<protein>
    <submittedName>
        <fullName evidence="9">Cytochrome c</fullName>
    </submittedName>
</protein>
<evidence type="ECO:0000313" key="9">
    <source>
        <dbReference type="EMBL" id="QEX16862.1"/>
    </source>
</evidence>
<dbReference type="PRINTS" id="PR00604">
    <property type="entry name" value="CYTCHRMECIAB"/>
</dbReference>
<keyword evidence="4" id="KW-0249">Electron transport</keyword>
<evidence type="ECO:0000256" key="4">
    <source>
        <dbReference type="ARBA" id="ARBA00022982"/>
    </source>
</evidence>
<feature type="domain" description="Cytochrome c" evidence="8">
    <location>
        <begin position="26"/>
        <end position="123"/>
    </location>
</feature>
<dbReference type="InterPro" id="IPR009056">
    <property type="entry name" value="Cyt_c-like_dom"/>
</dbReference>
<evidence type="ECO:0000256" key="6">
    <source>
        <dbReference type="PROSITE-ProRule" id="PRU00433"/>
    </source>
</evidence>
<keyword evidence="1" id="KW-0813">Transport</keyword>
<evidence type="ECO:0000256" key="3">
    <source>
        <dbReference type="ARBA" id="ARBA00022723"/>
    </source>
</evidence>
<dbReference type="GO" id="GO:0009055">
    <property type="term" value="F:electron transfer activity"/>
    <property type="evidence" value="ECO:0007669"/>
    <property type="project" value="InterPro"/>
</dbReference>
<evidence type="ECO:0000256" key="5">
    <source>
        <dbReference type="ARBA" id="ARBA00023004"/>
    </source>
</evidence>
<accession>A0A5J6MHC7</accession>
<feature type="chain" id="PRO_5023838600" evidence="7">
    <location>
        <begin position="25"/>
        <end position="125"/>
    </location>
</feature>
<dbReference type="PROSITE" id="PS51007">
    <property type="entry name" value="CYTC"/>
    <property type="match status" value="1"/>
</dbReference>
<dbReference type="RefSeq" id="WP_151177163.1">
    <property type="nucleotide sequence ID" value="NZ_CP042906.1"/>
</dbReference>
<keyword evidence="10" id="KW-1185">Reference proteome</keyword>
<dbReference type="Gene3D" id="1.10.760.10">
    <property type="entry name" value="Cytochrome c-like domain"/>
    <property type="match status" value="1"/>
</dbReference>
<gene>
    <name evidence="9" type="ORF">FRZ44_21570</name>
</gene>
<evidence type="ECO:0000256" key="7">
    <source>
        <dbReference type="SAM" id="SignalP"/>
    </source>
</evidence>
<organism evidence="9 10">
    <name type="scientific">Hypericibacter terrae</name>
    <dbReference type="NCBI Taxonomy" id="2602015"/>
    <lineage>
        <taxon>Bacteria</taxon>
        <taxon>Pseudomonadati</taxon>
        <taxon>Pseudomonadota</taxon>
        <taxon>Alphaproteobacteria</taxon>
        <taxon>Rhodospirillales</taxon>
        <taxon>Dongiaceae</taxon>
        <taxon>Hypericibacter</taxon>
    </lineage>
</organism>
<dbReference type="SUPFAM" id="SSF46626">
    <property type="entry name" value="Cytochrome c"/>
    <property type="match status" value="1"/>
</dbReference>
<dbReference type="PANTHER" id="PTHR11961">
    <property type="entry name" value="CYTOCHROME C"/>
    <property type="match status" value="1"/>
</dbReference>
<dbReference type="Proteomes" id="UP000326202">
    <property type="component" value="Chromosome"/>
</dbReference>
<evidence type="ECO:0000313" key="10">
    <source>
        <dbReference type="Proteomes" id="UP000326202"/>
    </source>
</evidence>